<sequence length="304" mass="34833">MQKTVFAYHMTHTFGPFQLDSYHTRQAHVREGDHVYVLSGDRHPDNRMAYALEGVFRVHRRNEGEYYLKNRLGKTESFPFQLSMVRVRVPEQPIPLTTAPWFDEKEFHDYFTSGQNFNPLPSEPDYQARFDALLTEHGTGSELAEDLLELEQTVPNVTDRQVLTMARIGQGKFRVDVTQLWGQGERCALTGLDVPEMLIASHIRPWRQCGNKERLDPTNGLLLASHVDKLFDRHLLSFKPERQGFLLELHPRVATKVAALGLKRGMALRDSRLSPAAARSVAEYLREHYAHFRDAVVQAKPTAS</sequence>
<comment type="caution">
    <text evidence="2">The sequence shown here is derived from an EMBL/GenBank/DDBJ whole genome shotgun (WGS) entry which is preliminary data.</text>
</comment>
<evidence type="ECO:0000313" key="2">
    <source>
        <dbReference type="EMBL" id="CAG9179232.1"/>
    </source>
</evidence>
<gene>
    <name evidence="2" type="ORF">LMG23994_04102</name>
</gene>
<keyword evidence="3" id="KW-1185">Reference proteome</keyword>
<evidence type="ECO:0000259" key="1">
    <source>
        <dbReference type="Pfam" id="PF13391"/>
    </source>
</evidence>
<feature type="domain" description="HNH nuclease" evidence="1">
    <location>
        <begin position="187"/>
        <end position="239"/>
    </location>
</feature>
<reference evidence="2 3" key="1">
    <citation type="submission" date="2021-08" db="EMBL/GenBank/DDBJ databases">
        <authorList>
            <person name="Peeters C."/>
        </authorList>
    </citation>
    <scope>NUCLEOTIDE SEQUENCE [LARGE SCALE GENOMIC DNA]</scope>
    <source>
        <strain evidence="2 3">LMG 23994</strain>
    </source>
</reference>
<dbReference type="InterPro" id="IPR003615">
    <property type="entry name" value="HNH_nuc"/>
</dbReference>
<proteinExistence type="predicted"/>
<dbReference type="EMBL" id="CAJZAF010000024">
    <property type="protein sequence ID" value="CAG9179232.1"/>
    <property type="molecule type" value="Genomic_DNA"/>
</dbReference>
<protein>
    <recommendedName>
        <fullName evidence="1">HNH nuclease domain-containing protein</fullName>
    </recommendedName>
</protein>
<accession>A0ABM8XGF7</accession>
<evidence type="ECO:0000313" key="3">
    <source>
        <dbReference type="Proteomes" id="UP000701702"/>
    </source>
</evidence>
<name>A0ABM8XGF7_9BURK</name>
<organism evidence="2 3">
    <name type="scientific">Cupriavidus pinatubonensis</name>
    <dbReference type="NCBI Taxonomy" id="248026"/>
    <lineage>
        <taxon>Bacteria</taxon>
        <taxon>Pseudomonadati</taxon>
        <taxon>Pseudomonadota</taxon>
        <taxon>Betaproteobacteria</taxon>
        <taxon>Burkholderiales</taxon>
        <taxon>Burkholderiaceae</taxon>
        <taxon>Cupriavidus</taxon>
    </lineage>
</organism>
<dbReference type="Proteomes" id="UP000701702">
    <property type="component" value="Unassembled WGS sequence"/>
</dbReference>
<dbReference type="Pfam" id="PF13391">
    <property type="entry name" value="HNH_2"/>
    <property type="match status" value="1"/>
</dbReference>